<dbReference type="OrthoDB" id="259356at2"/>
<sequence>MRFNLYCHLTRMKKVLFPSLCVVVLFLITDCSKTNDDYVSLFNGTNLDGWYAKIRSNDAALANKVFSVHNEAIHVYKDFPEAYELNTGENNTHGMLYTKDKYSKFILKFEYKWGKGIANNFDKYQYDAGVYYHVVDDKIWPKGIEYQVRYNHITNRNHTGDFWAPKIDWYSLDGKTYTPKEKGGKLLVKPGEHLGLKNFENYQALNNEWNQCEIIVMGNTYVIHKLNGDIVNMATNLPNKEGLIGFQAETAEILYRNIKIKVFEENIPMDHFLN</sequence>
<dbReference type="EMBL" id="VSDQ01000679">
    <property type="protein sequence ID" value="TYA74158.1"/>
    <property type="molecule type" value="Genomic_DNA"/>
</dbReference>
<protein>
    <submittedName>
        <fullName evidence="2">DUF1080 domain-containing protein</fullName>
    </submittedName>
</protein>
<evidence type="ECO:0000313" key="3">
    <source>
        <dbReference type="Proteomes" id="UP000323930"/>
    </source>
</evidence>
<gene>
    <name evidence="2" type="ORF">FUA24_12525</name>
</gene>
<evidence type="ECO:0000259" key="1">
    <source>
        <dbReference type="Pfam" id="PF06439"/>
    </source>
</evidence>
<organism evidence="2 3">
    <name type="scientific">Seonamhaeicola marinus</name>
    <dbReference type="NCBI Taxonomy" id="1912246"/>
    <lineage>
        <taxon>Bacteria</taxon>
        <taxon>Pseudomonadati</taxon>
        <taxon>Bacteroidota</taxon>
        <taxon>Flavobacteriia</taxon>
        <taxon>Flavobacteriales</taxon>
        <taxon>Flavobacteriaceae</taxon>
    </lineage>
</organism>
<evidence type="ECO:0000313" key="2">
    <source>
        <dbReference type="EMBL" id="TYA74158.1"/>
    </source>
</evidence>
<feature type="domain" description="3-keto-alpha-glucoside-1,2-lyase/3-keto-2-hydroxy-glucal hydratase" evidence="1">
    <location>
        <begin position="38"/>
        <end position="261"/>
    </location>
</feature>
<accession>A0A5D0HSA0</accession>
<dbReference type="Pfam" id="PF06439">
    <property type="entry name" value="3keto-disac_hyd"/>
    <property type="match status" value="1"/>
</dbReference>
<dbReference type="Proteomes" id="UP000323930">
    <property type="component" value="Unassembled WGS sequence"/>
</dbReference>
<keyword evidence="3" id="KW-1185">Reference proteome</keyword>
<name>A0A5D0HSA0_9FLAO</name>
<dbReference type="Gene3D" id="2.60.120.560">
    <property type="entry name" value="Exo-inulinase, domain 1"/>
    <property type="match status" value="1"/>
</dbReference>
<reference evidence="2 3" key="1">
    <citation type="submission" date="2019-08" db="EMBL/GenBank/DDBJ databases">
        <title>Seonamhaeicola sediminis sp. nov., isolated from marine sediment.</title>
        <authorList>
            <person name="Cao W.R."/>
        </authorList>
    </citation>
    <scope>NUCLEOTIDE SEQUENCE [LARGE SCALE GENOMIC DNA]</scope>
    <source>
        <strain evidence="2 3">B011</strain>
    </source>
</reference>
<comment type="caution">
    <text evidence="2">The sequence shown here is derived from an EMBL/GenBank/DDBJ whole genome shotgun (WGS) entry which is preliminary data.</text>
</comment>
<dbReference type="GO" id="GO:0016787">
    <property type="term" value="F:hydrolase activity"/>
    <property type="evidence" value="ECO:0007669"/>
    <property type="project" value="InterPro"/>
</dbReference>
<dbReference type="AlphaFoldDB" id="A0A5D0HSA0"/>
<dbReference type="InterPro" id="IPR010496">
    <property type="entry name" value="AL/BT2_dom"/>
</dbReference>
<proteinExistence type="predicted"/>